<feature type="compositionally biased region" description="Low complexity" evidence="1">
    <location>
        <begin position="136"/>
        <end position="156"/>
    </location>
</feature>
<feature type="compositionally biased region" description="Polar residues" evidence="1">
    <location>
        <begin position="100"/>
        <end position="115"/>
    </location>
</feature>
<keyword evidence="2" id="KW-0732">Signal</keyword>
<sequence length="453" mass="48196">MNLFFWLSLHSLVSTACDIGHALWSPDYGDTVVEDLSQGLPGVGVKQFGALNPSVNPNRIMFGETYTVPYGPEVTIITPAIWSGNCPKTLLLHGEEKAQDASTPSKSLTPLSISISDLDRSHPTVGTTYDETIDKTPTSTGTGTSLITTTVSTSISVEKDSTTTKSHETTFLTDSEPINKPSAATSKSVEPTATSTSLSQNTVNSTPTSVPNSIPATKLHKSTVSVDRKPTGQTTGITSHNVNTVAKPTKGTKDAESLTASAEANSSTNGSPDAINSKPDRSATDVTTHNADPATTESTKPHSPTTGSHKTTDRTDGKPASQVTTDVTTGTSKPTPTKSGNTAASTTGSCPCWTDCELQEEDSTFSKKIGLEVAKLFCNQFIKAPLTSKNLSKISEYRSFVVGAHIYPGCTKSELDETKCLEYLEGIEKQCPRTGGFFERGCFYVWIMNRETT</sequence>
<name>A0A420RSJ6_GIBIN</name>
<dbReference type="Proteomes" id="UP000283569">
    <property type="component" value="Unassembled WGS sequence"/>
</dbReference>
<evidence type="ECO:0000256" key="1">
    <source>
        <dbReference type="SAM" id="MobiDB-lite"/>
    </source>
</evidence>
<feature type="compositionally biased region" description="Polar residues" evidence="1">
    <location>
        <begin position="284"/>
        <end position="309"/>
    </location>
</feature>
<feature type="compositionally biased region" description="Polar residues" evidence="1">
    <location>
        <begin position="258"/>
        <end position="271"/>
    </location>
</feature>
<gene>
    <name evidence="3" type="ORF">BFJ72_g15133</name>
</gene>
<accession>A0A420RSJ6</accession>
<evidence type="ECO:0008006" key="5">
    <source>
        <dbReference type="Google" id="ProtNLM"/>
    </source>
</evidence>
<evidence type="ECO:0000256" key="2">
    <source>
        <dbReference type="SAM" id="SignalP"/>
    </source>
</evidence>
<proteinExistence type="predicted"/>
<dbReference type="AlphaFoldDB" id="A0A420RSJ6"/>
<feature type="compositionally biased region" description="Polar residues" evidence="1">
    <location>
        <begin position="231"/>
        <end position="246"/>
    </location>
</feature>
<organism evidence="3 4">
    <name type="scientific">Gibberella intermedia</name>
    <name type="common">Bulb rot disease fungus</name>
    <name type="synonym">Fusarium proliferatum</name>
    <dbReference type="NCBI Taxonomy" id="948311"/>
    <lineage>
        <taxon>Eukaryota</taxon>
        <taxon>Fungi</taxon>
        <taxon>Dikarya</taxon>
        <taxon>Ascomycota</taxon>
        <taxon>Pezizomycotina</taxon>
        <taxon>Sordariomycetes</taxon>
        <taxon>Hypocreomycetidae</taxon>
        <taxon>Hypocreales</taxon>
        <taxon>Nectriaceae</taxon>
        <taxon>Fusarium</taxon>
        <taxon>Fusarium fujikuroi species complex</taxon>
    </lineage>
</organism>
<evidence type="ECO:0000313" key="4">
    <source>
        <dbReference type="Proteomes" id="UP000283569"/>
    </source>
</evidence>
<feature type="compositionally biased region" description="Polar residues" evidence="1">
    <location>
        <begin position="182"/>
        <end position="215"/>
    </location>
</feature>
<evidence type="ECO:0000313" key="3">
    <source>
        <dbReference type="EMBL" id="RKL19984.1"/>
    </source>
</evidence>
<feature type="compositionally biased region" description="Low complexity" evidence="1">
    <location>
        <begin position="323"/>
        <end position="340"/>
    </location>
</feature>
<comment type="caution">
    <text evidence="3">The sequence shown here is derived from an EMBL/GenBank/DDBJ whole genome shotgun (WGS) entry which is preliminary data.</text>
</comment>
<dbReference type="EMBL" id="MRDB01000182">
    <property type="protein sequence ID" value="RKL19984.1"/>
    <property type="molecule type" value="Genomic_DNA"/>
</dbReference>
<feature type="chain" id="PRO_5019365443" description="LysM domain-containing protein" evidence="2">
    <location>
        <begin position="17"/>
        <end position="453"/>
    </location>
</feature>
<feature type="region of interest" description="Disordered" evidence="1">
    <location>
        <begin position="97"/>
        <end position="347"/>
    </location>
</feature>
<protein>
    <recommendedName>
        <fullName evidence="5">LysM domain-containing protein</fullName>
    </recommendedName>
</protein>
<feature type="compositionally biased region" description="Basic and acidic residues" evidence="1">
    <location>
        <begin position="157"/>
        <end position="168"/>
    </location>
</feature>
<feature type="signal peptide" evidence="2">
    <location>
        <begin position="1"/>
        <end position="16"/>
    </location>
</feature>
<reference evidence="3 4" key="1">
    <citation type="journal article" date="2018" name="Sci. Rep.">
        <title>Characterisation of pathogen-specific regions and novel effector candidates in Fusarium oxysporum f. sp. cepae.</title>
        <authorList>
            <person name="Armitage A.D."/>
            <person name="Taylor A."/>
            <person name="Sobczyk M.K."/>
            <person name="Baxter L."/>
            <person name="Greenfield B.P."/>
            <person name="Bates H.J."/>
            <person name="Wilson F."/>
            <person name="Jackson A.C."/>
            <person name="Ott S."/>
            <person name="Harrison R.J."/>
            <person name="Clarkson J.P."/>
        </authorList>
    </citation>
    <scope>NUCLEOTIDE SEQUENCE [LARGE SCALE GENOMIC DNA]</scope>
    <source>
        <strain evidence="3 4">Fp_A8</strain>
    </source>
</reference>